<dbReference type="EMBL" id="UINC01028687">
    <property type="protein sequence ID" value="SVB10118.1"/>
    <property type="molecule type" value="Genomic_DNA"/>
</dbReference>
<reference evidence="2" key="1">
    <citation type="submission" date="2018-05" db="EMBL/GenBank/DDBJ databases">
        <authorList>
            <person name="Lanie J.A."/>
            <person name="Ng W.-L."/>
            <person name="Kazmierczak K.M."/>
            <person name="Andrzejewski T.M."/>
            <person name="Davidsen T.M."/>
            <person name="Wayne K.J."/>
            <person name="Tettelin H."/>
            <person name="Glass J.I."/>
            <person name="Rusch D."/>
            <person name="Podicherti R."/>
            <person name="Tsui H.-C.T."/>
            <person name="Winkler M.E."/>
        </authorList>
    </citation>
    <scope>NUCLEOTIDE SEQUENCE</scope>
</reference>
<evidence type="ECO:0000259" key="1">
    <source>
        <dbReference type="Pfam" id="PF07991"/>
    </source>
</evidence>
<organism evidence="2">
    <name type="scientific">marine metagenome</name>
    <dbReference type="NCBI Taxonomy" id="408172"/>
    <lineage>
        <taxon>unclassified sequences</taxon>
        <taxon>metagenomes</taxon>
        <taxon>ecological metagenomes</taxon>
    </lineage>
</organism>
<proteinExistence type="predicted"/>
<dbReference type="Pfam" id="PF07991">
    <property type="entry name" value="KARI_N"/>
    <property type="match status" value="1"/>
</dbReference>
<dbReference type="SUPFAM" id="SSF51735">
    <property type="entry name" value="NAD(P)-binding Rossmann-fold domains"/>
    <property type="match status" value="1"/>
</dbReference>
<gene>
    <name evidence="2" type="ORF">METZ01_LOCUS162972</name>
</gene>
<feature type="non-terminal residue" evidence="2">
    <location>
        <position position="40"/>
    </location>
</feature>
<protein>
    <recommendedName>
        <fullName evidence="1">KARI N-terminal Rossmann domain-containing protein</fullName>
    </recommendedName>
</protein>
<dbReference type="InterPro" id="IPR036291">
    <property type="entry name" value="NAD(P)-bd_dom_sf"/>
</dbReference>
<dbReference type="AlphaFoldDB" id="A0A382B8M8"/>
<dbReference type="InterPro" id="IPR013116">
    <property type="entry name" value="KARI_N"/>
</dbReference>
<feature type="domain" description="KARI N-terminal Rossmann" evidence="1">
    <location>
        <begin position="14"/>
        <end position="40"/>
    </location>
</feature>
<dbReference type="Gene3D" id="3.40.50.720">
    <property type="entry name" value="NAD(P)-binding Rossmann-like Domain"/>
    <property type="match status" value="1"/>
</dbReference>
<name>A0A382B8M8_9ZZZZ</name>
<accession>A0A382B8M8</accession>
<sequence length="40" mass="4457">MSKIYYNKDADIKIIKKKTIAIIGYGSQGHAHARNLHDSG</sequence>
<evidence type="ECO:0000313" key="2">
    <source>
        <dbReference type="EMBL" id="SVB10118.1"/>
    </source>
</evidence>